<organism evidence="1 2">
    <name type="scientific">Bacteroides salyersiae</name>
    <dbReference type="NCBI Taxonomy" id="291644"/>
    <lineage>
        <taxon>Bacteria</taxon>
        <taxon>Pseudomonadati</taxon>
        <taxon>Bacteroidota</taxon>
        <taxon>Bacteroidia</taxon>
        <taxon>Bacteroidales</taxon>
        <taxon>Bacteroidaceae</taxon>
        <taxon>Bacteroides</taxon>
    </lineage>
</organism>
<accession>A0A7J4XHQ2</accession>
<dbReference type="AlphaFoldDB" id="A0A7J4XHQ2"/>
<dbReference type="PROSITE" id="PS51257">
    <property type="entry name" value="PROKAR_LIPOPROTEIN"/>
    <property type="match status" value="1"/>
</dbReference>
<proteinExistence type="predicted"/>
<evidence type="ECO:0000313" key="2">
    <source>
        <dbReference type="Proteomes" id="UP000422221"/>
    </source>
</evidence>
<protein>
    <submittedName>
        <fullName evidence="1">Uncharacterized protein</fullName>
    </submittedName>
</protein>
<sequence length="245" mass="27791">MKRDIKEALIVTIIICTGLTSCDNEFDPTKIDTPMVKGELVSDDIRMKIELNLDTTVFFIDNMDDINALLEKVSQAKAFELEHKGWKKAKANTHNVSTRATVKDYTIYEATSYPIANSQFKAKFSASLVNEINAVTGSELDISSNKTYICEWRYIEPFVNLGPSDIVAQLESPLCGLRPSKRNGYSARGYESYTNSSGTQFLMLTNLLTILYEDVNHTTTYLSIKYPFFFNHKGYEFNYSILTLD</sequence>
<name>A0A7J4XHQ2_9BACE</name>
<dbReference type="EMBL" id="VWMK01000012">
    <property type="protein sequence ID" value="KAA3763850.1"/>
    <property type="molecule type" value="Genomic_DNA"/>
</dbReference>
<dbReference type="RefSeq" id="WP_007479517.1">
    <property type="nucleotide sequence ID" value="NZ_CAXSTI010000015.1"/>
</dbReference>
<dbReference type="Proteomes" id="UP000422221">
    <property type="component" value="Unassembled WGS sequence"/>
</dbReference>
<evidence type="ECO:0000313" key="1">
    <source>
        <dbReference type="EMBL" id="KAA3763850.1"/>
    </source>
</evidence>
<gene>
    <name evidence="1" type="ORF">F3F73_12585</name>
</gene>
<dbReference type="GeneID" id="93115081"/>
<comment type="caution">
    <text evidence="1">The sequence shown here is derived from an EMBL/GenBank/DDBJ whole genome shotgun (WGS) entry which is preliminary data.</text>
</comment>
<reference evidence="1 2" key="1">
    <citation type="journal article" date="2019" name="Nat. Med.">
        <title>A library of human gut bacterial isolates paired with longitudinal multiomics data enables mechanistic microbiome research.</title>
        <authorList>
            <person name="Poyet M."/>
            <person name="Groussin M."/>
            <person name="Gibbons S.M."/>
            <person name="Avila-Pacheco J."/>
            <person name="Jiang X."/>
            <person name="Kearney S.M."/>
            <person name="Perrotta A.R."/>
            <person name="Berdy B."/>
            <person name="Zhao S."/>
            <person name="Lieberman T.D."/>
            <person name="Swanson P.K."/>
            <person name="Smith M."/>
            <person name="Roesemann S."/>
            <person name="Alexander J.E."/>
            <person name="Rich S.A."/>
            <person name="Livny J."/>
            <person name="Vlamakis H."/>
            <person name="Clish C."/>
            <person name="Bullock K."/>
            <person name="Deik A."/>
            <person name="Scott J."/>
            <person name="Pierce K.A."/>
            <person name="Xavier R.J."/>
            <person name="Alm E.J."/>
        </authorList>
    </citation>
    <scope>NUCLEOTIDE SEQUENCE [LARGE SCALE GENOMIC DNA]</scope>
    <source>
        <strain evidence="1 2">BIOML-A10</strain>
    </source>
</reference>